<evidence type="ECO:0000256" key="1">
    <source>
        <dbReference type="ARBA" id="ARBA00004496"/>
    </source>
</evidence>
<name>A0A421DQ63_9GAMM</name>
<proteinExistence type="inferred from homology"/>
<keyword evidence="3" id="KW-0963">Cytoplasm</keyword>
<evidence type="ECO:0000256" key="3">
    <source>
        <dbReference type="ARBA" id="ARBA00022490"/>
    </source>
</evidence>
<feature type="coiled-coil region" evidence="6">
    <location>
        <begin position="36"/>
        <end position="67"/>
    </location>
</feature>
<keyword evidence="8" id="KW-1185">Reference proteome</keyword>
<dbReference type="OrthoDB" id="6631671at2"/>
<dbReference type="GO" id="GO:0030254">
    <property type="term" value="P:protein secretion by the type III secretion system"/>
    <property type="evidence" value="ECO:0007669"/>
    <property type="project" value="InterPro"/>
</dbReference>
<dbReference type="Pfam" id="PF06188">
    <property type="entry name" value="HrpE"/>
    <property type="match status" value="1"/>
</dbReference>
<evidence type="ECO:0000313" key="8">
    <source>
        <dbReference type="Proteomes" id="UP000285648"/>
    </source>
</evidence>
<comment type="similarity">
    <text evidence="5">Belongs to the SctL stator family.</text>
</comment>
<comment type="subcellular location">
    <subcellularLocation>
        <location evidence="1">Cytoplasm</location>
    </subcellularLocation>
</comment>
<dbReference type="EMBL" id="MJLZ01000012">
    <property type="protein sequence ID" value="RLM25301.1"/>
    <property type="molecule type" value="Genomic_DNA"/>
</dbReference>
<evidence type="ECO:0000256" key="2">
    <source>
        <dbReference type="ARBA" id="ARBA00022448"/>
    </source>
</evidence>
<reference evidence="7 8" key="1">
    <citation type="submission" date="2016-09" db="EMBL/GenBank/DDBJ databases">
        <authorList>
            <person name="Doonan J."/>
            <person name="Pachebat J.A."/>
            <person name="Golyshin P.N."/>
            <person name="Denman S."/>
            <person name="Mcdonald J.E."/>
        </authorList>
    </citation>
    <scope>NUCLEOTIDE SEQUENCE [LARGE SCALE GENOMIC DNA]</scope>
    <source>
        <strain evidence="7 8">NCPPB 3934</strain>
    </source>
</reference>
<dbReference type="InterPro" id="IPR012842">
    <property type="entry name" value="T3SS_SctL/SctL2"/>
</dbReference>
<evidence type="ECO:0000256" key="6">
    <source>
        <dbReference type="SAM" id="Coils"/>
    </source>
</evidence>
<gene>
    <name evidence="7" type="ORF">BIY29_07245</name>
</gene>
<protein>
    <submittedName>
        <fullName evidence="7">Type III secretion protein</fullName>
    </submittedName>
</protein>
<dbReference type="GO" id="GO:0005737">
    <property type="term" value="C:cytoplasm"/>
    <property type="evidence" value="ECO:0007669"/>
    <property type="project" value="UniProtKB-SubCell"/>
</dbReference>
<evidence type="ECO:0000256" key="5">
    <source>
        <dbReference type="ARBA" id="ARBA00024335"/>
    </source>
</evidence>
<dbReference type="InterPro" id="IPR028987">
    <property type="entry name" value="ATP_synth_B-like_membr_sf"/>
</dbReference>
<evidence type="ECO:0000256" key="4">
    <source>
        <dbReference type="ARBA" id="ARBA00022927"/>
    </source>
</evidence>
<organism evidence="7 8">
    <name type="scientific">Brenneria alni</name>
    <dbReference type="NCBI Taxonomy" id="71656"/>
    <lineage>
        <taxon>Bacteria</taxon>
        <taxon>Pseudomonadati</taxon>
        <taxon>Pseudomonadota</taxon>
        <taxon>Gammaproteobacteria</taxon>
        <taxon>Enterobacterales</taxon>
        <taxon>Pectobacteriaceae</taxon>
        <taxon>Brenneria</taxon>
    </lineage>
</organism>
<keyword evidence="4" id="KW-0653">Protein transport</keyword>
<accession>A0A421DQ63</accession>
<comment type="caution">
    <text evidence="7">The sequence shown here is derived from an EMBL/GenBank/DDBJ whole genome shotgun (WGS) entry which is preliminary data.</text>
</comment>
<dbReference type="Proteomes" id="UP000285648">
    <property type="component" value="Unassembled WGS sequence"/>
</dbReference>
<sequence length="206" mass="23625">MLTKKTFNTLDGATRQEAVVIPLERVAEHYYSRTLLDNASEQADKLLAQARRQAQQEARQVTEQAEASFWQQADALLQGFRQDRDNLEQVWVMQSGKLLREALSQLLGDIPDDQRHDALLKQLLKQQQGETHGTLYCHPAQLAEVESWLKAHPHLDWRLTSDESLENDALKLITAYGVMSLSWQRATAHLMPPTEVVELHSKRYTQ</sequence>
<dbReference type="NCBIfam" id="TIGR02499">
    <property type="entry name" value="HrpE_YscL_not"/>
    <property type="match status" value="1"/>
</dbReference>
<dbReference type="AlphaFoldDB" id="A0A421DQ63"/>
<keyword evidence="6" id="KW-0175">Coiled coil</keyword>
<dbReference type="SUPFAM" id="SSF81573">
    <property type="entry name" value="F1F0 ATP synthase subunit B, membrane domain"/>
    <property type="match status" value="1"/>
</dbReference>
<dbReference type="InterPro" id="IPR009335">
    <property type="entry name" value="T3SS_HrpE/ATPase_suE"/>
</dbReference>
<dbReference type="RefSeq" id="WP_121574516.1">
    <property type="nucleotide sequence ID" value="NZ_MJLZ01000012.1"/>
</dbReference>
<evidence type="ECO:0000313" key="7">
    <source>
        <dbReference type="EMBL" id="RLM25301.1"/>
    </source>
</evidence>
<keyword evidence="2" id="KW-0813">Transport</keyword>